<dbReference type="RefSeq" id="WP_091610427.1">
    <property type="nucleotide sequence ID" value="NZ_FNNC01000001.1"/>
</dbReference>
<keyword evidence="4" id="KW-1185">Reference proteome</keyword>
<dbReference type="CDD" id="cd00293">
    <property type="entry name" value="USP-like"/>
    <property type="match status" value="2"/>
</dbReference>
<accession>A0A1H2QIG3</accession>
<dbReference type="OrthoDB" id="9777884at2"/>
<organism evidence="3 4">
    <name type="scientific">Marinococcus luteus</name>
    <dbReference type="NCBI Taxonomy" id="1122204"/>
    <lineage>
        <taxon>Bacteria</taxon>
        <taxon>Bacillati</taxon>
        <taxon>Bacillota</taxon>
        <taxon>Bacilli</taxon>
        <taxon>Bacillales</taxon>
        <taxon>Bacillaceae</taxon>
        <taxon>Marinococcus</taxon>
    </lineage>
</organism>
<feature type="domain" description="UspA" evidence="2">
    <location>
        <begin position="153"/>
        <end position="294"/>
    </location>
</feature>
<reference evidence="3 4" key="1">
    <citation type="submission" date="2016-10" db="EMBL/GenBank/DDBJ databases">
        <authorList>
            <person name="de Groot N.N."/>
        </authorList>
    </citation>
    <scope>NUCLEOTIDE SEQUENCE [LARGE SCALE GENOMIC DNA]</scope>
    <source>
        <strain evidence="3 4">DSM 23126</strain>
    </source>
</reference>
<evidence type="ECO:0000259" key="2">
    <source>
        <dbReference type="Pfam" id="PF00582"/>
    </source>
</evidence>
<name>A0A1H2QIG3_9BACI</name>
<dbReference type="Gene3D" id="3.40.50.620">
    <property type="entry name" value="HUPs"/>
    <property type="match status" value="2"/>
</dbReference>
<gene>
    <name evidence="3" type="ORF">SAMN05421781_0325</name>
</gene>
<dbReference type="InterPro" id="IPR014729">
    <property type="entry name" value="Rossmann-like_a/b/a_fold"/>
</dbReference>
<protein>
    <submittedName>
        <fullName evidence="3">Nucleotide-binding universal stress protein, UspA family</fullName>
    </submittedName>
</protein>
<dbReference type="PANTHER" id="PTHR46268">
    <property type="entry name" value="STRESS RESPONSE PROTEIN NHAX"/>
    <property type="match status" value="1"/>
</dbReference>
<comment type="similarity">
    <text evidence="1">Belongs to the universal stress protein A family.</text>
</comment>
<proteinExistence type="inferred from homology"/>
<dbReference type="SUPFAM" id="SSF52402">
    <property type="entry name" value="Adenine nucleotide alpha hydrolases-like"/>
    <property type="match status" value="2"/>
</dbReference>
<feature type="domain" description="UspA" evidence="2">
    <location>
        <begin position="5"/>
        <end position="145"/>
    </location>
</feature>
<dbReference type="STRING" id="1122204.SAMN05421781_0325"/>
<dbReference type="EMBL" id="FNNC01000001">
    <property type="protein sequence ID" value="SDW06668.1"/>
    <property type="molecule type" value="Genomic_DNA"/>
</dbReference>
<evidence type="ECO:0000313" key="3">
    <source>
        <dbReference type="EMBL" id="SDW06668.1"/>
    </source>
</evidence>
<evidence type="ECO:0000313" key="4">
    <source>
        <dbReference type="Proteomes" id="UP000199488"/>
    </source>
</evidence>
<dbReference type="Proteomes" id="UP000199488">
    <property type="component" value="Unassembled WGS sequence"/>
</dbReference>
<dbReference type="InterPro" id="IPR006015">
    <property type="entry name" value="Universal_stress_UspA"/>
</dbReference>
<dbReference type="Pfam" id="PF00582">
    <property type="entry name" value="Usp"/>
    <property type="match status" value="2"/>
</dbReference>
<dbReference type="PRINTS" id="PR01438">
    <property type="entry name" value="UNVRSLSTRESS"/>
</dbReference>
<dbReference type="InterPro" id="IPR006016">
    <property type="entry name" value="UspA"/>
</dbReference>
<dbReference type="AlphaFoldDB" id="A0A1H2QIG3"/>
<dbReference type="PANTHER" id="PTHR46268:SF6">
    <property type="entry name" value="UNIVERSAL STRESS PROTEIN UP12"/>
    <property type="match status" value="1"/>
</dbReference>
<evidence type="ECO:0000256" key="1">
    <source>
        <dbReference type="ARBA" id="ARBA00008791"/>
    </source>
</evidence>
<sequence length="301" mass="32906">MPLPYRRILVALDGSEEASAALTRGIELALAYDSVLAVCHVINHEYLKELHKQSPDVMLEALKQQGSDIVHQGKEQAEKAGLGDVRVFLKEGLPKMMIPEEIAEQFQADLIIAGGSGAGTFERKLFGTVSAGIVRRAPCDVWIIKNSDPTALYRSILIAVDGSETATSAFYAGLNMAKRHHSQAQVSYVLNTPSLSSVEPYSKDIISIYKKRAGELLDRYRTLSEAEKPVLESIQFSVEHGAPKTIIPASAAKKYHVDLIVTGASGISRARRLILGSVSEETVRKAHCDVLVVRNQHRPLP</sequence>